<accession>A0A074Z270</accession>
<dbReference type="Proteomes" id="UP000030641">
    <property type="component" value="Unassembled WGS sequence"/>
</dbReference>
<name>A0A074Z270_AURSE</name>
<evidence type="ECO:0000313" key="1">
    <source>
        <dbReference type="EMBL" id="KER00448.1"/>
    </source>
</evidence>
<evidence type="ECO:0000313" key="2">
    <source>
        <dbReference type="Proteomes" id="UP000030641"/>
    </source>
</evidence>
<dbReference type="AlphaFoldDB" id="A0A074Z270"/>
<gene>
    <name evidence="1" type="ORF">AUEXF2481DRAFT_136805</name>
</gene>
<dbReference type="EMBL" id="KL584749">
    <property type="protein sequence ID" value="KER00448.1"/>
    <property type="molecule type" value="Genomic_DNA"/>
</dbReference>
<dbReference type="RefSeq" id="XP_013348952.1">
    <property type="nucleotide sequence ID" value="XM_013493498.1"/>
</dbReference>
<dbReference type="GeneID" id="25362054"/>
<reference evidence="1 2" key="1">
    <citation type="journal article" date="2014" name="BMC Genomics">
        <title>Genome sequencing of four Aureobasidium pullulans varieties: biotechnological potential, stress tolerance, and description of new species.</title>
        <authorList>
            <person name="Gostin Ar C."/>
            <person name="Ohm R.A."/>
            <person name="Kogej T."/>
            <person name="Sonjak S."/>
            <person name="Turk M."/>
            <person name="Zajc J."/>
            <person name="Zalar P."/>
            <person name="Grube M."/>
            <person name="Sun H."/>
            <person name="Han J."/>
            <person name="Sharma A."/>
            <person name="Chiniquy J."/>
            <person name="Ngan C.Y."/>
            <person name="Lipzen A."/>
            <person name="Barry K."/>
            <person name="Grigoriev I.V."/>
            <person name="Gunde-Cimerman N."/>
        </authorList>
    </citation>
    <scope>NUCLEOTIDE SEQUENCE [LARGE SCALE GENOMIC DNA]</scope>
    <source>
        <strain evidence="1 2">EXF-2481</strain>
    </source>
</reference>
<proteinExistence type="predicted"/>
<dbReference type="HOGENOM" id="CLU_1578202_0_0_1"/>
<organism evidence="1 2">
    <name type="scientific">Aureobasidium subglaciale (strain EXF-2481)</name>
    <name type="common">Aureobasidium pullulans var. subglaciale</name>
    <dbReference type="NCBI Taxonomy" id="1043005"/>
    <lineage>
        <taxon>Eukaryota</taxon>
        <taxon>Fungi</taxon>
        <taxon>Dikarya</taxon>
        <taxon>Ascomycota</taxon>
        <taxon>Pezizomycotina</taxon>
        <taxon>Dothideomycetes</taxon>
        <taxon>Dothideomycetidae</taxon>
        <taxon>Dothideales</taxon>
        <taxon>Saccotheciaceae</taxon>
        <taxon>Aureobasidium</taxon>
    </lineage>
</organism>
<keyword evidence="2" id="KW-1185">Reference proteome</keyword>
<dbReference type="InParanoid" id="A0A074Z270"/>
<sequence>MTGGTVLDLAMNKIGRVQGYAAGQHPDQGELAATGHSRAMPVVSKYTCASYRTSTCDNTYQPSPCTARTSYGMDRMGKEVDVRKFKDVKVQTPRIQTCTLTSRIRRLGENLCTPHRSFPSFANKVPGHRVFSSPMLHHNPVWSSTQRIVGRLHQLAVPRVHDQLQYARK</sequence>
<protein>
    <submittedName>
        <fullName evidence="1">Uncharacterized protein</fullName>
    </submittedName>
</protein>